<keyword evidence="3" id="KW-1185">Reference proteome</keyword>
<evidence type="ECO:0000313" key="2">
    <source>
        <dbReference type="EMBL" id="KAJ7686271.1"/>
    </source>
</evidence>
<feature type="transmembrane region" description="Helical" evidence="1">
    <location>
        <begin position="232"/>
        <end position="254"/>
    </location>
</feature>
<keyword evidence="1" id="KW-0472">Membrane</keyword>
<evidence type="ECO:0000313" key="3">
    <source>
        <dbReference type="Proteomes" id="UP001221757"/>
    </source>
</evidence>
<reference evidence="2" key="1">
    <citation type="submission" date="2023-03" db="EMBL/GenBank/DDBJ databases">
        <title>Massive genome expansion in bonnet fungi (Mycena s.s.) driven by repeated elements and novel gene families across ecological guilds.</title>
        <authorList>
            <consortium name="Lawrence Berkeley National Laboratory"/>
            <person name="Harder C.B."/>
            <person name="Miyauchi S."/>
            <person name="Viragh M."/>
            <person name="Kuo A."/>
            <person name="Thoen E."/>
            <person name="Andreopoulos B."/>
            <person name="Lu D."/>
            <person name="Skrede I."/>
            <person name="Drula E."/>
            <person name="Henrissat B."/>
            <person name="Morin E."/>
            <person name="Kohler A."/>
            <person name="Barry K."/>
            <person name="LaButti K."/>
            <person name="Morin E."/>
            <person name="Salamov A."/>
            <person name="Lipzen A."/>
            <person name="Mereny Z."/>
            <person name="Hegedus B."/>
            <person name="Baldrian P."/>
            <person name="Stursova M."/>
            <person name="Weitz H."/>
            <person name="Taylor A."/>
            <person name="Grigoriev I.V."/>
            <person name="Nagy L.G."/>
            <person name="Martin F."/>
            <person name="Kauserud H."/>
        </authorList>
    </citation>
    <scope>NUCLEOTIDE SEQUENCE</scope>
    <source>
        <strain evidence="2">CBHHK067</strain>
    </source>
</reference>
<keyword evidence="1" id="KW-1133">Transmembrane helix</keyword>
<organism evidence="2 3">
    <name type="scientific">Mycena rosella</name>
    <name type="common">Pink bonnet</name>
    <name type="synonym">Agaricus rosellus</name>
    <dbReference type="NCBI Taxonomy" id="1033263"/>
    <lineage>
        <taxon>Eukaryota</taxon>
        <taxon>Fungi</taxon>
        <taxon>Dikarya</taxon>
        <taxon>Basidiomycota</taxon>
        <taxon>Agaricomycotina</taxon>
        <taxon>Agaricomycetes</taxon>
        <taxon>Agaricomycetidae</taxon>
        <taxon>Agaricales</taxon>
        <taxon>Marasmiineae</taxon>
        <taxon>Mycenaceae</taxon>
        <taxon>Mycena</taxon>
    </lineage>
</organism>
<accession>A0AAD7D9Y5</accession>
<dbReference type="EMBL" id="JARKIE010000097">
    <property type="protein sequence ID" value="KAJ7686271.1"/>
    <property type="molecule type" value="Genomic_DNA"/>
</dbReference>
<evidence type="ECO:0000256" key="1">
    <source>
        <dbReference type="SAM" id="Phobius"/>
    </source>
</evidence>
<dbReference type="Proteomes" id="UP001221757">
    <property type="component" value="Unassembled WGS sequence"/>
</dbReference>
<sequence length="256" mass="27455">MSSLSPPMFTTVNYAAVAPSAPSEHSISLSDAAPRRSALKWMMSIFDTTIFDTAIFDTATSVLSDLELPEGCATHAIALASIESAPSLASSRWCLWRSSIWSVNSTTLTALSSTLSSLSFLNHSSLSSVTSIELNTSDVRSIFLHEGRQALTISGTHTQETVHYPVHPDDEETFKRESQVHQPLAHLKMSSRASCTAAHLLGGFKHITASFGQVFTLSSDSVPGDNMIQFQLWPVGTVAAAGLHFMGLGLASILQT</sequence>
<gene>
    <name evidence="2" type="ORF">B0H17DRAFT_1136981</name>
</gene>
<protein>
    <submittedName>
        <fullName evidence="2">Uncharacterized protein</fullName>
    </submittedName>
</protein>
<keyword evidence="1" id="KW-0812">Transmembrane</keyword>
<name>A0AAD7D9Y5_MYCRO</name>
<proteinExistence type="predicted"/>
<dbReference type="AlphaFoldDB" id="A0AAD7D9Y5"/>
<comment type="caution">
    <text evidence="2">The sequence shown here is derived from an EMBL/GenBank/DDBJ whole genome shotgun (WGS) entry which is preliminary data.</text>
</comment>